<protein>
    <submittedName>
        <fullName evidence="2">Uncharacterized protein</fullName>
    </submittedName>
</protein>
<dbReference type="KEGG" id="mag:amb0903"/>
<dbReference type="HOGENOM" id="CLU_2936148_0_0_5"/>
<name>Q2W6N5_PARM1</name>
<dbReference type="Proteomes" id="UP000007058">
    <property type="component" value="Chromosome"/>
</dbReference>
<evidence type="ECO:0000313" key="3">
    <source>
        <dbReference type="Proteomes" id="UP000007058"/>
    </source>
</evidence>
<sequence length="60" mass="6492">MGERVLCKHEVVGSIPSGSTKLVSSPQDFHSRLSQEIRPELRFTGLVGPPGAPPALCHRE</sequence>
<dbReference type="EMBL" id="AP007255">
    <property type="protein sequence ID" value="BAE50490.1"/>
    <property type="molecule type" value="Genomic_DNA"/>
</dbReference>
<evidence type="ECO:0000313" key="1">
    <source>
        <dbReference type="EMBL" id="BAE49707.1"/>
    </source>
</evidence>
<accession>Q2W6N5</accession>
<dbReference type="EMBL" id="AP007255">
    <property type="protein sequence ID" value="BAE49707.1"/>
    <property type="molecule type" value="Genomic_DNA"/>
</dbReference>
<proteinExistence type="predicted"/>
<keyword evidence="3" id="KW-1185">Reference proteome</keyword>
<evidence type="ECO:0000313" key="2">
    <source>
        <dbReference type="EMBL" id="BAE50490.1"/>
    </source>
</evidence>
<dbReference type="KEGG" id="mag:amb1686"/>
<reference evidence="2 3" key="1">
    <citation type="journal article" date="2005" name="DNA Res.">
        <title>Complete genome sequence of the facultative anaerobic magnetotactic bacterium Magnetospirillum sp. strain AMB-1.</title>
        <authorList>
            <person name="Matsunaga T."/>
            <person name="Okamura Y."/>
            <person name="Fukuda Y."/>
            <person name="Wahyudi A.T."/>
            <person name="Murase Y."/>
            <person name="Takeyama H."/>
        </authorList>
    </citation>
    <scope>NUCLEOTIDE SEQUENCE [LARGE SCALE GENOMIC DNA]</scope>
    <source>
        <strain evidence="2">AMB-1</strain>
        <strain evidence="3">ATCC 700264 / AMB-1</strain>
    </source>
</reference>
<dbReference type="AlphaFoldDB" id="Q2W6N5"/>
<gene>
    <name evidence="1" type="ordered locus">amb0903</name>
    <name evidence="2" type="ordered locus">amb1686</name>
</gene>
<organism evidence="2 3">
    <name type="scientific">Paramagnetospirillum magneticum (strain ATCC 700264 / AMB-1)</name>
    <name type="common">Magnetospirillum magneticum</name>
    <dbReference type="NCBI Taxonomy" id="342108"/>
    <lineage>
        <taxon>Bacteria</taxon>
        <taxon>Pseudomonadati</taxon>
        <taxon>Pseudomonadota</taxon>
        <taxon>Alphaproteobacteria</taxon>
        <taxon>Rhodospirillales</taxon>
        <taxon>Magnetospirillaceae</taxon>
        <taxon>Paramagnetospirillum</taxon>
    </lineage>
</organism>